<evidence type="ECO:0000256" key="8">
    <source>
        <dbReference type="ARBA" id="ARBA00023040"/>
    </source>
</evidence>
<reference evidence="14 15" key="1">
    <citation type="journal article" date="2020" name="Mol. Biol. Evol.">
        <title>Interspecific Gene Flow and the Evolution of Specialization in Black and White Rhinoceros.</title>
        <authorList>
            <person name="Moodley Y."/>
            <person name="Westbury M.V."/>
            <person name="Russo I.M."/>
            <person name="Gopalakrishnan S."/>
            <person name="Rakotoarivelo A."/>
            <person name="Olsen R.A."/>
            <person name="Prost S."/>
            <person name="Tunstall T."/>
            <person name="Ryder O.A."/>
            <person name="Dalen L."/>
            <person name="Bruford M.W."/>
        </authorList>
    </citation>
    <scope>NUCLEOTIDE SEQUENCE [LARGE SCALE GENOMIC DNA]</scope>
    <source>
        <strain evidence="14">SBR-YM</strain>
        <tissue evidence="14">Skin</tissue>
    </source>
</reference>
<dbReference type="GO" id="GO:0005886">
    <property type="term" value="C:plasma membrane"/>
    <property type="evidence" value="ECO:0007669"/>
    <property type="project" value="UniProtKB-SubCell"/>
</dbReference>
<comment type="subcellular location">
    <subcellularLocation>
        <location evidence="2 13">Cell membrane</location>
        <topology evidence="2 13">Multi-pass membrane protein</topology>
    </subcellularLocation>
</comment>
<dbReference type="Gene3D" id="1.20.1070.10">
    <property type="entry name" value="Rhodopsin 7-helix transmembrane proteins"/>
    <property type="match status" value="1"/>
</dbReference>
<feature type="transmembrane region" description="Helical" evidence="13">
    <location>
        <begin position="91"/>
        <end position="110"/>
    </location>
</feature>
<dbReference type="InterPro" id="IPR004072">
    <property type="entry name" value="Vmron_rcpt_1"/>
</dbReference>
<keyword evidence="10 13" id="KW-0675">Receptor</keyword>
<evidence type="ECO:0000256" key="9">
    <source>
        <dbReference type="ARBA" id="ARBA00023136"/>
    </source>
</evidence>
<dbReference type="SUPFAM" id="SSF81321">
    <property type="entry name" value="Family A G protein-coupled receptor-like"/>
    <property type="match status" value="1"/>
</dbReference>
<evidence type="ECO:0000256" key="1">
    <source>
        <dbReference type="ARBA" id="ARBA00003878"/>
    </source>
</evidence>
<keyword evidence="9 13" id="KW-0472">Membrane</keyword>
<feature type="transmembrane region" description="Helical" evidence="13">
    <location>
        <begin position="176"/>
        <end position="203"/>
    </location>
</feature>
<feature type="transmembrane region" description="Helical" evidence="13">
    <location>
        <begin position="122"/>
        <end position="144"/>
    </location>
</feature>
<gene>
    <name evidence="14" type="ORF">HPG69_013984</name>
</gene>
<evidence type="ECO:0000256" key="2">
    <source>
        <dbReference type="ARBA" id="ARBA00004651"/>
    </source>
</evidence>
<evidence type="ECO:0000256" key="5">
    <source>
        <dbReference type="ARBA" id="ARBA00022507"/>
    </source>
</evidence>
<comment type="function">
    <text evidence="1">Putative pheromone receptor.</text>
</comment>
<proteinExistence type="inferred from homology"/>
<evidence type="ECO:0000256" key="4">
    <source>
        <dbReference type="ARBA" id="ARBA00022475"/>
    </source>
</evidence>
<protein>
    <recommendedName>
        <fullName evidence="13">Vomeronasal type-1 receptor</fullName>
    </recommendedName>
</protein>
<dbReference type="AlphaFoldDB" id="A0A7J7EMN2"/>
<evidence type="ECO:0000313" key="15">
    <source>
        <dbReference type="Proteomes" id="UP000551758"/>
    </source>
</evidence>
<dbReference type="PRINTS" id="PR01534">
    <property type="entry name" value="VOMERONASL1R"/>
</dbReference>
<dbReference type="EMBL" id="JACDTQ010002604">
    <property type="protein sequence ID" value="KAF5917060.1"/>
    <property type="molecule type" value="Genomic_DNA"/>
</dbReference>
<keyword evidence="12 13" id="KW-0807">Transducer</keyword>
<sequence>MLGDCDFKKEYNEEFRYFDLFHFFAHNLVDGAAQLCRLRSTDVIVKNLIVANLLVLLSSGIHYTMSHFEWHHFLKDFGCRFFPYVRAVGRGVSIGTTCLLSVFQAIMISPRNSKWAELKVKALKCIVPSIFFCWILQMLVNVIYPTFMSWNNKNITNRKTFRHCSAARHDKTRDSLYAALLSFPDVFCLLLMVWASVSMVLTLHRHKQRVQHIHRTNISSRSSPESRATQTILLLKISRHELGVTFLEKHQYTSTL</sequence>
<evidence type="ECO:0000256" key="10">
    <source>
        <dbReference type="ARBA" id="ARBA00023170"/>
    </source>
</evidence>
<accession>A0A7J7EMN2</accession>
<keyword evidence="8 13" id="KW-0297">G-protein coupled receptor</keyword>
<comment type="similarity">
    <text evidence="3 13">Belongs to the G-protein coupled receptor 1 family.</text>
</comment>
<comment type="caution">
    <text evidence="14">The sequence shown here is derived from an EMBL/GenBank/DDBJ whole genome shotgun (WGS) entry which is preliminary data.</text>
</comment>
<keyword evidence="11" id="KW-0325">Glycoprotein</keyword>
<keyword evidence="4 13" id="KW-1003">Cell membrane</keyword>
<dbReference type="FunFam" id="1.20.1070.10:FF:000033">
    <property type="entry name" value="Vomeronasal type-1 receptor"/>
    <property type="match status" value="1"/>
</dbReference>
<evidence type="ECO:0000256" key="3">
    <source>
        <dbReference type="ARBA" id="ARBA00010663"/>
    </source>
</evidence>
<dbReference type="GO" id="GO:0016503">
    <property type="term" value="F:pheromone receptor activity"/>
    <property type="evidence" value="ECO:0007669"/>
    <property type="project" value="InterPro"/>
</dbReference>
<dbReference type="Proteomes" id="UP000551758">
    <property type="component" value="Unassembled WGS sequence"/>
</dbReference>
<keyword evidence="5 13" id="KW-0589">Pheromone response</keyword>
<dbReference type="PANTHER" id="PTHR24062">
    <property type="entry name" value="VOMERONASAL TYPE-1 RECEPTOR"/>
    <property type="match status" value="1"/>
</dbReference>
<evidence type="ECO:0000313" key="14">
    <source>
        <dbReference type="EMBL" id="KAF5917060.1"/>
    </source>
</evidence>
<evidence type="ECO:0000256" key="13">
    <source>
        <dbReference type="RuleBase" id="RU364061"/>
    </source>
</evidence>
<evidence type="ECO:0000256" key="7">
    <source>
        <dbReference type="ARBA" id="ARBA00022989"/>
    </source>
</evidence>
<evidence type="ECO:0000256" key="11">
    <source>
        <dbReference type="ARBA" id="ARBA00023180"/>
    </source>
</evidence>
<organism evidence="14 15">
    <name type="scientific">Diceros bicornis minor</name>
    <name type="common">South-central black rhinoceros</name>
    <dbReference type="NCBI Taxonomy" id="77932"/>
    <lineage>
        <taxon>Eukaryota</taxon>
        <taxon>Metazoa</taxon>
        <taxon>Chordata</taxon>
        <taxon>Craniata</taxon>
        <taxon>Vertebrata</taxon>
        <taxon>Euteleostomi</taxon>
        <taxon>Mammalia</taxon>
        <taxon>Eutheria</taxon>
        <taxon>Laurasiatheria</taxon>
        <taxon>Perissodactyla</taxon>
        <taxon>Rhinocerotidae</taxon>
        <taxon>Diceros</taxon>
    </lineage>
</organism>
<keyword evidence="15" id="KW-1185">Reference proteome</keyword>
<keyword evidence="6 13" id="KW-0812">Transmembrane</keyword>
<name>A0A7J7EMN2_DICBM</name>
<feature type="transmembrane region" description="Helical" evidence="13">
    <location>
        <begin position="44"/>
        <end position="65"/>
    </location>
</feature>
<keyword evidence="7 13" id="KW-1133">Transmembrane helix</keyword>
<dbReference type="GO" id="GO:0019236">
    <property type="term" value="P:response to pheromone"/>
    <property type="evidence" value="ECO:0007669"/>
    <property type="project" value="UniProtKB-KW"/>
</dbReference>
<comment type="caution">
    <text evidence="13">Lacks conserved residue(s) required for the propagation of feature annotation.</text>
</comment>
<dbReference type="Pfam" id="PF03402">
    <property type="entry name" value="V1R"/>
    <property type="match status" value="1"/>
</dbReference>
<evidence type="ECO:0000256" key="12">
    <source>
        <dbReference type="ARBA" id="ARBA00023224"/>
    </source>
</evidence>
<evidence type="ECO:0000256" key="6">
    <source>
        <dbReference type="ARBA" id="ARBA00022692"/>
    </source>
</evidence>